<evidence type="ECO:0000313" key="10">
    <source>
        <dbReference type="Proteomes" id="UP000245362"/>
    </source>
</evidence>
<dbReference type="RefSeq" id="WP_109318776.1">
    <property type="nucleotide sequence ID" value="NZ_QFWT01000002.1"/>
</dbReference>
<feature type="transmembrane region" description="Helical" evidence="8">
    <location>
        <begin position="278"/>
        <end position="301"/>
    </location>
</feature>
<dbReference type="GO" id="GO:0055085">
    <property type="term" value="P:transmembrane transport"/>
    <property type="evidence" value="ECO:0007669"/>
    <property type="project" value="TreeGrafter"/>
</dbReference>
<feature type="transmembrane region" description="Helical" evidence="8">
    <location>
        <begin position="217"/>
        <end position="234"/>
    </location>
</feature>
<evidence type="ECO:0000256" key="5">
    <source>
        <dbReference type="ARBA" id="ARBA00022692"/>
    </source>
</evidence>
<feature type="transmembrane region" description="Helical" evidence="8">
    <location>
        <begin position="240"/>
        <end position="266"/>
    </location>
</feature>
<dbReference type="GO" id="GO:0005886">
    <property type="term" value="C:plasma membrane"/>
    <property type="evidence" value="ECO:0007669"/>
    <property type="project" value="UniProtKB-SubCell"/>
</dbReference>
<evidence type="ECO:0000313" key="9">
    <source>
        <dbReference type="EMBL" id="PWI34440.1"/>
    </source>
</evidence>
<keyword evidence="4" id="KW-1003">Cell membrane</keyword>
<reference evidence="9 10" key="1">
    <citation type="submission" date="2018-05" db="EMBL/GenBank/DDBJ databases">
        <title>Vibrio limimaris sp. nov., isolated from marine sediment.</title>
        <authorList>
            <person name="Li C.-M."/>
        </authorList>
    </citation>
    <scope>NUCLEOTIDE SEQUENCE [LARGE SCALE GENOMIC DNA]</scope>
    <source>
        <strain evidence="9 10">E4404</strain>
    </source>
</reference>
<feature type="transmembrane region" description="Helical" evidence="8">
    <location>
        <begin position="307"/>
        <end position="338"/>
    </location>
</feature>
<keyword evidence="7 8" id="KW-0472">Membrane</keyword>
<keyword evidence="5 8" id="KW-0812">Transmembrane</keyword>
<comment type="similarity">
    <text evidence="2">Belongs to the autoinducer-2 exporter (AI-2E) (TC 2.A.86) family.</text>
</comment>
<evidence type="ECO:0000256" key="4">
    <source>
        <dbReference type="ARBA" id="ARBA00022475"/>
    </source>
</evidence>
<accession>A0A2U3BCC3</accession>
<dbReference type="OrthoDB" id="5562213at2"/>
<feature type="transmembrane region" description="Helical" evidence="8">
    <location>
        <begin position="156"/>
        <end position="177"/>
    </location>
</feature>
<feature type="transmembrane region" description="Helical" evidence="8">
    <location>
        <begin position="20"/>
        <end position="52"/>
    </location>
</feature>
<feature type="transmembrane region" description="Helical" evidence="8">
    <location>
        <begin position="64"/>
        <end position="89"/>
    </location>
</feature>
<keyword evidence="3" id="KW-0813">Transport</keyword>
<sequence>MFDMIVRWYQRRFSDPHAVSLVAILLFGFITIYFFGHLLAPFLLAIVIAYLLEWPVMKMVRVGIPRTIAVILVLILFVSLMLLALFGLIPTIWSQVSNLLNDIPSMFAGLQNFVNTIPENYPELANMQIVEPVMSNAKDQIVALGETMVKGSLSSLVSIATLVVYLILVPLLVFFLLKDKETMLDMLSSFMPKNRRLATRVWREMNQQISNYIRGKVMEILVVGAVSYVTFAVLDLRYSVLLSVAVGLSVLIPYIGAAAVTVPVAIVGLFQWGLTPDFYWLLASYGVIQALDGNLLVPVLFSEAVNLHPVAIIISVLFFGGLWGFWGVFFAIPLATLVKAVWNAIKSQDEGDAVEESSESESSSD</sequence>
<gene>
    <name evidence="9" type="ORF">DI392_04835</name>
</gene>
<name>A0A2U3BCC3_9VIBR</name>
<dbReference type="AlphaFoldDB" id="A0A2U3BCC3"/>
<evidence type="ECO:0000256" key="3">
    <source>
        <dbReference type="ARBA" id="ARBA00022448"/>
    </source>
</evidence>
<dbReference type="Pfam" id="PF01594">
    <property type="entry name" value="AI-2E_transport"/>
    <property type="match status" value="1"/>
</dbReference>
<dbReference type="EMBL" id="QFWT01000002">
    <property type="protein sequence ID" value="PWI34440.1"/>
    <property type="molecule type" value="Genomic_DNA"/>
</dbReference>
<keyword evidence="6 8" id="KW-1133">Transmembrane helix</keyword>
<dbReference type="InterPro" id="IPR002549">
    <property type="entry name" value="AI-2E-like"/>
</dbReference>
<organism evidence="9 10">
    <name type="scientific">Vibrio albus</name>
    <dbReference type="NCBI Taxonomy" id="2200953"/>
    <lineage>
        <taxon>Bacteria</taxon>
        <taxon>Pseudomonadati</taxon>
        <taxon>Pseudomonadota</taxon>
        <taxon>Gammaproteobacteria</taxon>
        <taxon>Vibrionales</taxon>
        <taxon>Vibrionaceae</taxon>
        <taxon>Vibrio</taxon>
    </lineage>
</organism>
<comment type="subcellular location">
    <subcellularLocation>
        <location evidence="1">Cell membrane</location>
        <topology evidence="1">Multi-pass membrane protein</topology>
    </subcellularLocation>
</comment>
<dbReference type="PANTHER" id="PTHR21716:SF53">
    <property type="entry name" value="PERMEASE PERM-RELATED"/>
    <property type="match status" value="1"/>
</dbReference>
<keyword evidence="10" id="KW-1185">Reference proteome</keyword>
<evidence type="ECO:0000256" key="2">
    <source>
        <dbReference type="ARBA" id="ARBA00009773"/>
    </source>
</evidence>
<evidence type="ECO:0000256" key="7">
    <source>
        <dbReference type="ARBA" id="ARBA00023136"/>
    </source>
</evidence>
<protein>
    <submittedName>
        <fullName evidence="9">AI-2E family transporter</fullName>
    </submittedName>
</protein>
<evidence type="ECO:0000256" key="6">
    <source>
        <dbReference type="ARBA" id="ARBA00022989"/>
    </source>
</evidence>
<comment type="caution">
    <text evidence="9">The sequence shown here is derived from an EMBL/GenBank/DDBJ whole genome shotgun (WGS) entry which is preliminary data.</text>
</comment>
<evidence type="ECO:0000256" key="8">
    <source>
        <dbReference type="SAM" id="Phobius"/>
    </source>
</evidence>
<evidence type="ECO:0000256" key="1">
    <source>
        <dbReference type="ARBA" id="ARBA00004651"/>
    </source>
</evidence>
<proteinExistence type="inferred from homology"/>
<dbReference type="PANTHER" id="PTHR21716">
    <property type="entry name" value="TRANSMEMBRANE PROTEIN"/>
    <property type="match status" value="1"/>
</dbReference>
<dbReference type="Proteomes" id="UP000245362">
    <property type="component" value="Unassembled WGS sequence"/>
</dbReference>